<comment type="caution">
    <text evidence="5">The sequence shown here is derived from an EMBL/GenBank/DDBJ whole genome shotgun (WGS) entry which is preliminary data.</text>
</comment>
<dbReference type="InterPro" id="IPR036393">
    <property type="entry name" value="AceGlu_kinase-like_sf"/>
</dbReference>
<dbReference type="GO" id="GO:0019546">
    <property type="term" value="P:L-arginine deiminase pathway"/>
    <property type="evidence" value="ECO:0007669"/>
    <property type="project" value="TreeGrafter"/>
</dbReference>
<dbReference type="Pfam" id="PF00696">
    <property type="entry name" value="AA_kinase"/>
    <property type="match status" value="1"/>
</dbReference>
<evidence type="ECO:0000256" key="2">
    <source>
        <dbReference type="ARBA" id="ARBA00022679"/>
    </source>
</evidence>
<dbReference type="InterPro" id="IPR001048">
    <property type="entry name" value="Asp/Glu/Uridylate_kinase"/>
</dbReference>
<dbReference type="EC" id="2.7.2.2" evidence="5"/>
<evidence type="ECO:0000259" key="4">
    <source>
        <dbReference type="Pfam" id="PF00696"/>
    </source>
</evidence>
<dbReference type="InterPro" id="IPR003964">
    <property type="entry name" value="Carb_kinase"/>
</dbReference>
<sequence>MIDKDLAAERLAEDMETDILLILTEVDKISLNFNKPNQRQLSSMTVAEAINDIEEGHFAPGSMLPKVMAAIKFARRFPGKKAIITSLYKAVEALDGKEGTVITMA</sequence>
<keyword evidence="3 5" id="KW-0418">Kinase</keyword>
<dbReference type="EMBL" id="VSSQ01126367">
    <property type="protein sequence ID" value="MPN56243.1"/>
    <property type="molecule type" value="Genomic_DNA"/>
</dbReference>
<dbReference type="Gene3D" id="3.40.1160.10">
    <property type="entry name" value="Acetylglutamate kinase-like"/>
    <property type="match status" value="1"/>
</dbReference>
<proteinExistence type="inferred from homology"/>
<dbReference type="PRINTS" id="PR01469">
    <property type="entry name" value="CARBMTKINASE"/>
</dbReference>
<gene>
    <name evidence="5" type="primary">arcC1_20</name>
    <name evidence="5" type="ORF">SDC9_203929</name>
</gene>
<dbReference type="PANTHER" id="PTHR30409:SF1">
    <property type="entry name" value="CARBAMATE KINASE-RELATED"/>
    <property type="match status" value="1"/>
</dbReference>
<reference evidence="5" key="1">
    <citation type="submission" date="2019-08" db="EMBL/GenBank/DDBJ databases">
        <authorList>
            <person name="Kucharzyk K."/>
            <person name="Murdoch R.W."/>
            <person name="Higgins S."/>
            <person name="Loffler F."/>
        </authorList>
    </citation>
    <scope>NUCLEOTIDE SEQUENCE</scope>
</reference>
<protein>
    <submittedName>
        <fullName evidence="5">Carbamate kinase 1</fullName>
        <ecNumber evidence="5">2.7.2.2</ecNumber>
    </submittedName>
</protein>
<dbReference type="AlphaFoldDB" id="A0A645J9Q5"/>
<feature type="domain" description="Aspartate/glutamate/uridylate kinase" evidence="4">
    <location>
        <begin position="2"/>
        <end position="85"/>
    </location>
</feature>
<dbReference type="PANTHER" id="PTHR30409">
    <property type="entry name" value="CARBAMATE KINASE"/>
    <property type="match status" value="1"/>
</dbReference>
<evidence type="ECO:0000256" key="3">
    <source>
        <dbReference type="ARBA" id="ARBA00022777"/>
    </source>
</evidence>
<comment type="similarity">
    <text evidence="1">Belongs to the carbamate kinase family.</text>
</comment>
<dbReference type="GO" id="GO:0008804">
    <property type="term" value="F:carbamate kinase activity"/>
    <property type="evidence" value="ECO:0007669"/>
    <property type="project" value="UniProtKB-EC"/>
</dbReference>
<accession>A0A645J9Q5</accession>
<dbReference type="SUPFAM" id="SSF53633">
    <property type="entry name" value="Carbamate kinase-like"/>
    <property type="match status" value="1"/>
</dbReference>
<dbReference type="GO" id="GO:0005829">
    <property type="term" value="C:cytosol"/>
    <property type="evidence" value="ECO:0007669"/>
    <property type="project" value="TreeGrafter"/>
</dbReference>
<organism evidence="5">
    <name type="scientific">bioreactor metagenome</name>
    <dbReference type="NCBI Taxonomy" id="1076179"/>
    <lineage>
        <taxon>unclassified sequences</taxon>
        <taxon>metagenomes</taxon>
        <taxon>ecological metagenomes</taxon>
    </lineage>
</organism>
<evidence type="ECO:0000313" key="5">
    <source>
        <dbReference type="EMBL" id="MPN56243.1"/>
    </source>
</evidence>
<name>A0A645J9Q5_9ZZZZ</name>
<keyword evidence="2 5" id="KW-0808">Transferase</keyword>
<evidence type="ECO:0000256" key="1">
    <source>
        <dbReference type="ARBA" id="ARBA00011066"/>
    </source>
</evidence>